<accession>A0ABR8UJF8</accession>
<name>A0ABR8UJF8_9GAMM</name>
<evidence type="ECO:0000256" key="8">
    <source>
        <dbReference type="SAM" id="Phobius"/>
    </source>
</evidence>
<dbReference type="SUPFAM" id="SSF103481">
    <property type="entry name" value="Multidrug resistance efflux transporter EmrE"/>
    <property type="match status" value="2"/>
</dbReference>
<dbReference type="EMBL" id="JACSQJ010000004">
    <property type="protein sequence ID" value="MBD7988164.1"/>
    <property type="molecule type" value="Genomic_DNA"/>
</dbReference>
<evidence type="ECO:0000256" key="3">
    <source>
        <dbReference type="ARBA" id="ARBA00022448"/>
    </source>
</evidence>
<keyword evidence="4" id="KW-1003">Cell membrane</keyword>
<keyword evidence="7 8" id="KW-0472">Membrane</keyword>
<dbReference type="PANTHER" id="PTHR22911">
    <property type="entry name" value="ACYL-MALONYL CONDENSING ENZYME-RELATED"/>
    <property type="match status" value="1"/>
</dbReference>
<dbReference type="InterPro" id="IPR037185">
    <property type="entry name" value="EmrE-like"/>
</dbReference>
<feature type="transmembrane region" description="Helical" evidence="8">
    <location>
        <begin position="271"/>
        <end position="289"/>
    </location>
</feature>
<feature type="domain" description="EamA" evidence="9">
    <location>
        <begin position="151"/>
        <end position="283"/>
    </location>
</feature>
<feature type="domain" description="EamA" evidence="9">
    <location>
        <begin position="6"/>
        <end position="142"/>
    </location>
</feature>
<organism evidence="10 11">
    <name type="scientific">Luteimonas colneyensis</name>
    <dbReference type="NCBI Taxonomy" id="2762230"/>
    <lineage>
        <taxon>Bacteria</taxon>
        <taxon>Pseudomonadati</taxon>
        <taxon>Pseudomonadota</taxon>
        <taxon>Gammaproteobacteria</taxon>
        <taxon>Lysobacterales</taxon>
        <taxon>Lysobacteraceae</taxon>
        <taxon>Luteimonas</taxon>
    </lineage>
</organism>
<dbReference type="Pfam" id="PF00892">
    <property type="entry name" value="EamA"/>
    <property type="match status" value="2"/>
</dbReference>
<feature type="transmembrane region" description="Helical" evidence="8">
    <location>
        <begin position="126"/>
        <end position="142"/>
    </location>
</feature>
<sequence length="300" mass="32717">MDARTRGLWMAVAAFVIWGLMPLYWHLLKHVPSLQVVLHRALWSALLVAAYLTLTRGRGWLRAVFAQPRLAGMLLASGLLIGFNWSLYVWAVNAGHVVETSLGYFINPLLNVVIGVVFLRERLLPAQWVAVALAACGVLWLTFNYGSFPWIALALATSFAFYGLIRRQAQVDAVAGLGVENLYLLVPAAALLAWLELGGQGGFADARWGWGSNLLLVLGGALTALPLIGFAYAVRQVSLTTVGLLQYLAPTLQLLCGVLVFGESFDRDRAIGFAVIWVGLAVFAIDGFIRARRRIVAQQA</sequence>
<evidence type="ECO:0000256" key="6">
    <source>
        <dbReference type="ARBA" id="ARBA00022989"/>
    </source>
</evidence>
<dbReference type="PANTHER" id="PTHR22911:SF137">
    <property type="entry name" value="SOLUTE CARRIER FAMILY 35 MEMBER G2-RELATED"/>
    <property type="match status" value="1"/>
</dbReference>
<dbReference type="NCBIfam" id="TIGR00688">
    <property type="entry name" value="rarD"/>
    <property type="match status" value="1"/>
</dbReference>
<evidence type="ECO:0000256" key="2">
    <source>
        <dbReference type="ARBA" id="ARBA00007362"/>
    </source>
</evidence>
<feature type="transmembrane region" description="Helical" evidence="8">
    <location>
        <begin position="70"/>
        <end position="90"/>
    </location>
</feature>
<dbReference type="InterPro" id="IPR004626">
    <property type="entry name" value="RarD"/>
</dbReference>
<evidence type="ECO:0000256" key="4">
    <source>
        <dbReference type="ARBA" id="ARBA00022475"/>
    </source>
</evidence>
<dbReference type="InterPro" id="IPR000620">
    <property type="entry name" value="EamA_dom"/>
</dbReference>
<feature type="transmembrane region" description="Helical" evidence="8">
    <location>
        <begin position="177"/>
        <end position="195"/>
    </location>
</feature>
<comment type="caution">
    <text evidence="10">The sequence shown here is derived from an EMBL/GenBank/DDBJ whole genome shotgun (WGS) entry which is preliminary data.</text>
</comment>
<evidence type="ECO:0000313" key="11">
    <source>
        <dbReference type="Proteomes" id="UP000647183"/>
    </source>
</evidence>
<dbReference type="RefSeq" id="WP_191729367.1">
    <property type="nucleotide sequence ID" value="NZ_JACSQJ010000004.1"/>
</dbReference>
<evidence type="ECO:0000259" key="9">
    <source>
        <dbReference type="Pfam" id="PF00892"/>
    </source>
</evidence>
<keyword evidence="6 8" id="KW-1133">Transmembrane helix</keyword>
<comment type="subcellular location">
    <subcellularLocation>
        <location evidence="1">Cell membrane</location>
        <topology evidence="1">Multi-pass membrane protein</topology>
    </subcellularLocation>
</comment>
<dbReference type="Proteomes" id="UP000647183">
    <property type="component" value="Unassembled WGS sequence"/>
</dbReference>
<comment type="similarity">
    <text evidence="2">Belongs to the EamA transporter family.</text>
</comment>
<keyword evidence="5 8" id="KW-0812">Transmembrane</keyword>
<evidence type="ECO:0000256" key="7">
    <source>
        <dbReference type="ARBA" id="ARBA00023136"/>
    </source>
</evidence>
<keyword evidence="11" id="KW-1185">Reference proteome</keyword>
<feature type="transmembrane region" description="Helical" evidence="8">
    <location>
        <begin position="148"/>
        <end position="165"/>
    </location>
</feature>
<feature type="transmembrane region" description="Helical" evidence="8">
    <location>
        <begin position="7"/>
        <end position="25"/>
    </location>
</feature>
<evidence type="ECO:0000313" key="10">
    <source>
        <dbReference type="EMBL" id="MBD7988164.1"/>
    </source>
</evidence>
<feature type="transmembrane region" description="Helical" evidence="8">
    <location>
        <begin position="247"/>
        <end position="265"/>
    </location>
</feature>
<evidence type="ECO:0000256" key="5">
    <source>
        <dbReference type="ARBA" id="ARBA00022692"/>
    </source>
</evidence>
<gene>
    <name evidence="10" type="primary">rarD</name>
    <name evidence="10" type="ORF">H9645_08995</name>
</gene>
<feature type="transmembrane region" description="Helical" evidence="8">
    <location>
        <begin position="37"/>
        <end position="54"/>
    </location>
</feature>
<keyword evidence="3" id="KW-0813">Transport</keyword>
<proteinExistence type="inferred from homology"/>
<feature type="transmembrane region" description="Helical" evidence="8">
    <location>
        <begin position="215"/>
        <end position="235"/>
    </location>
</feature>
<feature type="transmembrane region" description="Helical" evidence="8">
    <location>
        <begin position="102"/>
        <end position="119"/>
    </location>
</feature>
<reference evidence="10 11" key="1">
    <citation type="submission" date="2020-08" db="EMBL/GenBank/DDBJ databases">
        <title>A Genomic Blueprint of the Chicken Gut Microbiome.</title>
        <authorList>
            <person name="Gilroy R."/>
            <person name="Ravi A."/>
            <person name="Getino M."/>
            <person name="Pursley I."/>
            <person name="Horton D.L."/>
            <person name="Alikhan N.-F."/>
            <person name="Baker D."/>
            <person name="Gharbi K."/>
            <person name="Hall N."/>
            <person name="Watson M."/>
            <person name="Adriaenssens E.M."/>
            <person name="Foster-Nyarko E."/>
            <person name="Jarju S."/>
            <person name="Secka A."/>
            <person name="Antonio M."/>
            <person name="Oren A."/>
            <person name="Chaudhuri R."/>
            <person name="La Ragione R.M."/>
            <person name="Hildebrand F."/>
            <person name="Pallen M.J."/>
        </authorList>
    </citation>
    <scope>NUCLEOTIDE SEQUENCE [LARGE SCALE GENOMIC DNA]</scope>
    <source>
        <strain evidence="10 11">Sa2BVA3</strain>
    </source>
</reference>
<protein>
    <submittedName>
        <fullName evidence="10">EamA family transporter RarD</fullName>
    </submittedName>
</protein>
<evidence type="ECO:0000256" key="1">
    <source>
        <dbReference type="ARBA" id="ARBA00004651"/>
    </source>
</evidence>